<evidence type="ECO:0000256" key="2">
    <source>
        <dbReference type="ARBA" id="ARBA00022536"/>
    </source>
</evidence>
<evidence type="ECO:0000259" key="9">
    <source>
        <dbReference type="PROSITE" id="PS50026"/>
    </source>
</evidence>
<keyword evidence="5" id="KW-0256">Endoplasmic reticulum</keyword>
<sequence>MSFLVFLAYLSIASRNIHPSIRPGQSSELLVANYPGPPAGGIYIAMGSITVIHLSLFLLVTVVVYSDSVDVDNKECHYCNLLVQTFKAGMKKTERQHFAGGNTDWEERNLGKFAKSETRLIEILEFTCKKRNLDDSSKFSGVQDIEYKCQGLVEEEEELIEEWYYKRQDSNPDMFSWLCVDKLTRCCPVGHFGPKCDQCPGVAKSEVACFGRGKCHGDGSRKGKGKCKCDKGYVGVMCSNCDAHYFAKNSTDSAIECTECFDGCASGCTAEGPKGCRACRSGYIMDAEVGCKDIDECLEEDKCLGEHEVCNNNVGSFSCDCASGYRRNKAGDCEVDVEAQADMGLIRPDTLLRSISIAGLIAVFSFVLWQRSVCMFILASFATIIVIVIELTVDENTIPDVAKSILK</sequence>
<dbReference type="AlphaFoldDB" id="A0AA39H5B7"/>
<keyword evidence="3" id="KW-0732">Signal</keyword>
<evidence type="ECO:0000256" key="1">
    <source>
        <dbReference type="ARBA" id="ARBA00004240"/>
    </source>
</evidence>
<evidence type="ECO:0000256" key="4">
    <source>
        <dbReference type="ARBA" id="ARBA00022737"/>
    </source>
</evidence>
<keyword evidence="8" id="KW-1133">Transmembrane helix</keyword>
<reference evidence="10" key="1">
    <citation type="submission" date="2023-06" db="EMBL/GenBank/DDBJ databases">
        <title>Genomic analysis of the entomopathogenic nematode Steinernema hermaphroditum.</title>
        <authorList>
            <person name="Schwarz E.M."/>
            <person name="Heppert J.K."/>
            <person name="Baniya A."/>
            <person name="Schwartz H.T."/>
            <person name="Tan C.-H."/>
            <person name="Antoshechkin I."/>
            <person name="Sternberg P.W."/>
            <person name="Goodrich-Blair H."/>
            <person name="Dillman A.R."/>
        </authorList>
    </citation>
    <scope>NUCLEOTIDE SEQUENCE</scope>
    <source>
        <strain evidence="10">PS9179</strain>
        <tissue evidence="10">Whole animal</tissue>
    </source>
</reference>
<comment type="caution">
    <text evidence="7">Lacks conserved residue(s) required for the propagation of feature annotation.</text>
</comment>
<evidence type="ECO:0000256" key="6">
    <source>
        <dbReference type="ARBA" id="ARBA00023157"/>
    </source>
</evidence>
<protein>
    <recommendedName>
        <fullName evidence="9">EGF-like domain-containing protein</fullName>
    </recommendedName>
</protein>
<dbReference type="PROSITE" id="PS01187">
    <property type="entry name" value="EGF_CA"/>
    <property type="match status" value="1"/>
</dbReference>
<dbReference type="SMART" id="SM00181">
    <property type="entry name" value="EGF"/>
    <property type="match status" value="3"/>
</dbReference>
<dbReference type="InterPro" id="IPR000742">
    <property type="entry name" value="EGF"/>
</dbReference>
<dbReference type="CDD" id="cd00054">
    <property type="entry name" value="EGF_CA"/>
    <property type="match status" value="1"/>
</dbReference>
<proteinExistence type="predicted"/>
<feature type="domain" description="EGF-like" evidence="9">
    <location>
        <begin position="293"/>
        <end position="334"/>
    </location>
</feature>
<dbReference type="PROSITE" id="PS01248">
    <property type="entry name" value="EGF_LAM_1"/>
    <property type="match status" value="1"/>
</dbReference>
<keyword evidence="4" id="KW-0677">Repeat</keyword>
<dbReference type="InterPro" id="IPR000152">
    <property type="entry name" value="EGF-type_Asp/Asn_hydroxyl_site"/>
</dbReference>
<keyword evidence="2 7" id="KW-0245">EGF-like domain</keyword>
<dbReference type="GO" id="GO:0005509">
    <property type="term" value="F:calcium ion binding"/>
    <property type="evidence" value="ECO:0007669"/>
    <property type="project" value="InterPro"/>
</dbReference>
<evidence type="ECO:0000256" key="5">
    <source>
        <dbReference type="ARBA" id="ARBA00022824"/>
    </source>
</evidence>
<accession>A0AA39H5B7</accession>
<dbReference type="InterPro" id="IPR001881">
    <property type="entry name" value="EGF-like_Ca-bd_dom"/>
</dbReference>
<gene>
    <name evidence="10" type="ORF">QR680_003089</name>
</gene>
<comment type="caution">
    <text evidence="10">The sequence shown here is derived from an EMBL/GenBank/DDBJ whole genome shotgun (WGS) entry which is preliminary data.</text>
</comment>
<dbReference type="Gene3D" id="2.10.25.10">
    <property type="entry name" value="Laminin"/>
    <property type="match status" value="1"/>
</dbReference>
<dbReference type="InterPro" id="IPR018097">
    <property type="entry name" value="EGF_Ca-bd_CS"/>
</dbReference>
<dbReference type="GO" id="GO:0005783">
    <property type="term" value="C:endoplasmic reticulum"/>
    <property type="evidence" value="ECO:0007669"/>
    <property type="project" value="UniProtKB-SubCell"/>
</dbReference>
<dbReference type="Pfam" id="PF07645">
    <property type="entry name" value="EGF_CA"/>
    <property type="match status" value="1"/>
</dbReference>
<dbReference type="Proteomes" id="UP001175271">
    <property type="component" value="Unassembled WGS sequence"/>
</dbReference>
<dbReference type="SUPFAM" id="SSF57196">
    <property type="entry name" value="EGF/Laminin"/>
    <property type="match status" value="1"/>
</dbReference>
<evidence type="ECO:0000256" key="8">
    <source>
        <dbReference type="SAM" id="Phobius"/>
    </source>
</evidence>
<evidence type="ECO:0000313" key="11">
    <source>
        <dbReference type="Proteomes" id="UP001175271"/>
    </source>
</evidence>
<keyword evidence="8" id="KW-0472">Membrane</keyword>
<evidence type="ECO:0000313" key="10">
    <source>
        <dbReference type="EMBL" id="KAK0399517.1"/>
    </source>
</evidence>
<organism evidence="10 11">
    <name type="scientific">Steinernema hermaphroditum</name>
    <dbReference type="NCBI Taxonomy" id="289476"/>
    <lineage>
        <taxon>Eukaryota</taxon>
        <taxon>Metazoa</taxon>
        <taxon>Ecdysozoa</taxon>
        <taxon>Nematoda</taxon>
        <taxon>Chromadorea</taxon>
        <taxon>Rhabditida</taxon>
        <taxon>Tylenchina</taxon>
        <taxon>Panagrolaimomorpha</taxon>
        <taxon>Strongyloidoidea</taxon>
        <taxon>Steinernematidae</taxon>
        <taxon>Steinernema</taxon>
    </lineage>
</organism>
<dbReference type="InterPro" id="IPR021852">
    <property type="entry name" value="DUF3456"/>
</dbReference>
<feature type="transmembrane region" description="Helical" evidence="8">
    <location>
        <begin position="350"/>
        <end position="369"/>
    </location>
</feature>
<evidence type="ECO:0000256" key="3">
    <source>
        <dbReference type="ARBA" id="ARBA00022729"/>
    </source>
</evidence>
<keyword evidence="8" id="KW-0812">Transmembrane</keyword>
<keyword evidence="6" id="KW-1015">Disulfide bond</keyword>
<comment type="subcellular location">
    <subcellularLocation>
        <location evidence="1">Endoplasmic reticulum</location>
    </subcellularLocation>
</comment>
<dbReference type="Pfam" id="PF11938">
    <property type="entry name" value="DUF3456"/>
    <property type="match status" value="1"/>
</dbReference>
<name>A0AA39H5B7_9BILA</name>
<dbReference type="PROSITE" id="PS00022">
    <property type="entry name" value="EGF_1"/>
    <property type="match status" value="1"/>
</dbReference>
<keyword evidence="11" id="KW-1185">Reference proteome</keyword>
<dbReference type="PROSITE" id="PS01186">
    <property type="entry name" value="EGF_2"/>
    <property type="match status" value="1"/>
</dbReference>
<evidence type="ECO:0000256" key="7">
    <source>
        <dbReference type="PROSITE-ProRule" id="PRU00076"/>
    </source>
</evidence>
<dbReference type="PANTHER" id="PTHR24039">
    <property type="entry name" value="FIBRILLIN-RELATED"/>
    <property type="match status" value="1"/>
</dbReference>
<dbReference type="PROSITE" id="PS50026">
    <property type="entry name" value="EGF_3"/>
    <property type="match status" value="1"/>
</dbReference>
<feature type="transmembrane region" description="Helical" evidence="8">
    <location>
        <begin position="42"/>
        <end position="65"/>
    </location>
</feature>
<dbReference type="SMART" id="SM00179">
    <property type="entry name" value="EGF_CA"/>
    <property type="match status" value="1"/>
</dbReference>
<feature type="transmembrane region" description="Helical" evidence="8">
    <location>
        <begin position="375"/>
        <end position="393"/>
    </location>
</feature>
<dbReference type="EMBL" id="JAUCMV010000005">
    <property type="protein sequence ID" value="KAK0399517.1"/>
    <property type="molecule type" value="Genomic_DNA"/>
</dbReference>
<dbReference type="PROSITE" id="PS00010">
    <property type="entry name" value="ASX_HYDROXYL"/>
    <property type="match status" value="1"/>
</dbReference>
<dbReference type="InterPro" id="IPR002049">
    <property type="entry name" value="LE_dom"/>
</dbReference>
<dbReference type="InterPro" id="IPR049883">
    <property type="entry name" value="NOTCH1_EGF-like"/>
</dbReference>